<proteinExistence type="predicted"/>
<dbReference type="InterPro" id="IPR029062">
    <property type="entry name" value="Class_I_gatase-like"/>
</dbReference>
<accession>A0A1H3YV88</accession>
<keyword evidence="1" id="KW-0315">Glutamine amidotransferase</keyword>
<gene>
    <name evidence="3" type="ORF">SAMN05421743_10328</name>
</gene>
<sequence>MIYMIDHYDSFTYNIVQYLGELGETIIVRRNDKVSIEEIEQLQPDLIFLSPGPCSPGDAPLTLEVIDKFKGKFPIFGVCLGHQAIAQAFGAEVVKTEKLMHGKSSFIHHDEKGIYEGLPSPMEAMRYHSLIVDMESLPKTFDLSAVTVEGEIMGIRHKNYPIEGVQFHPESIGTLEGKQLMENVLRQYIKVPVK</sequence>
<dbReference type="PRINTS" id="PR00099">
    <property type="entry name" value="CPSGATASE"/>
</dbReference>
<dbReference type="GO" id="GO:0004049">
    <property type="term" value="F:anthranilate synthase activity"/>
    <property type="evidence" value="ECO:0007669"/>
    <property type="project" value="TreeGrafter"/>
</dbReference>
<keyword evidence="4" id="KW-1185">Reference proteome</keyword>
<dbReference type="Proteomes" id="UP000198584">
    <property type="component" value="Unassembled WGS sequence"/>
</dbReference>
<dbReference type="FunFam" id="3.40.50.880:FF:000003">
    <property type="entry name" value="Anthranilate synthase component II"/>
    <property type="match status" value="1"/>
</dbReference>
<dbReference type="OrthoDB" id="9804328at2"/>
<reference evidence="3 4" key="1">
    <citation type="submission" date="2016-10" db="EMBL/GenBank/DDBJ databases">
        <authorList>
            <person name="de Groot N.N."/>
        </authorList>
    </citation>
    <scope>NUCLEOTIDE SEQUENCE [LARGE SCALE GENOMIC DNA]</scope>
    <source>
        <strain evidence="3 4">CCM7597</strain>
    </source>
</reference>
<dbReference type="STRING" id="571932.SAMN05421743_10328"/>
<dbReference type="PROSITE" id="PS51273">
    <property type="entry name" value="GATASE_TYPE_1"/>
    <property type="match status" value="1"/>
</dbReference>
<protein>
    <submittedName>
        <fullName evidence="3">Para-aminobenzoate synthetase component 2</fullName>
    </submittedName>
</protein>
<dbReference type="GO" id="GO:0005829">
    <property type="term" value="C:cytosol"/>
    <property type="evidence" value="ECO:0007669"/>
    <property type="project" value="TreeGrafter"/>
</dbReference>
<dbReference type="SUPFAM" id="SSF52317">
    <property type="entry name" value="Class I glutamine amidotransferase-like"/>
    <property type="match status" value="1"/>
</dbReference>
<evidence type="ECO:0000313" key="3">
    <source>
        <dbReference type="EMBL" id="SEA15008.1"/>
    </source>
</evidence>
<dbReference type="InterPro" id="IPR050472">
    <property type="entry name" value="Anth_synth/Amidotransfase"/>
</dbReference>
<feature type="domain" description="Glutamine amidotransferase" evidence="2">
    <location>
        <begin position="4"/>
        <end position="186"/>
    </location>
</feature>
<dbReference type="CDD" id="cd01743">
    <property type="entry name" value="GATase1_Anthranilate_Synthase"/>
    <property type="match status" value="1"/>
</dbReference>
<dbReference type="PANTHER" id="PTHR43418:SF4">
    <property type="entry name" value="MULTIFUNCTIONAL TRYPTOPHAN BIOSYNTHESIS PROTEIN"/>
    <property type="match status" value="1"/>
</dbReference>
<dbReference type="RefSeq" id="WP_093042793.1">
    <property type="nucleotide sequence ID" value="NZ_FNQR01000003.1"/>
</dbReference>
<dbReference type="InterPro" id="IPR006221">
    <property type="entry name" value="TrpG/PapA_dom"/>
</dbReference>
<evidence type="ECO:0000256" key="1">
    <source>
        <dbReference type="ARBA" id="ARBA00022962"/>
    </source>
</evidence>
<dbReference type="PANTHER" id="PTHR43418">
    <property type="entry name" value="MULTIFUNCTIONAL TRYPTOPHAN BIOSYNTHESIS PROTEIN-RELATED"/>
    <property type="match status" value="1"/>
</dbReference>
<dbReference type="PRINTS" id="PR00096">
    <property type="entry name" value="GATASE"/>
</dbReference>
<dbReference type="GO" id="GO:0000162">
    <property type="term" value="P:L-tryptophan biosynthetic process"/>
    <property type="evidence" value="ECO:0007669"/>
    <property type="project" value="TreeGrafter"/>
</dbReference>
<evidence type="ECO:0000313" key="4">
    <source>
        <dbReference type="Proteomes" id="UP000198584"/>
    </source>
</evidence>
<evidence type="ECO:0000259" key="2">
    <source>
        <dbReference type="Pfam" id="PF00117"/>
    </source>
</evidence>
<dbReference type="InterPro" id="IPR017926">
    <property type="entry name" value="GATASE"/>
</dbReference>
<dbReference type="PRINTS" id="PR00097">
    <property type="entry name" value="ANTSNTHASEII"/>
</dbReference>
<dbReference type="Pfam" id="PF00117">
    <property type="entry name" value="GATase"/>
    <property type="match status" value="1"/>
</dbReference>
<dbReference type="EMBL" id="FNQR01000003">
    <property type="protein sequence ID" value="SEA15008.1"/>
    <property type="molecule type" value="Genomic_DNA"/>
</dbReference>
<dbReference type="AlphaFoldDB" id="A0A1H3YV88"/>
<organism evidence="3 4">
    <name type="scientific">Thalassobacillus cyri</name>
    <dbReference type="NCBI Taxonomy" id="571932"/>
    <lineage>
        <taxon>Bacteria</taxon>
        <taxon>Bacillati</taxon>
        <taxon>Bacillota</taxon>
        <taxon>Bacilli</taxon>
        <taxon>Bacillales</taxon>
        <taxon>Bacillaceae</taxon>
        <taxon>Thalassobacillus</taxon>
    </lineage>
</organism>
<dbReference type="NCBIfam" id="TIGR00566">
    <property type="entry name" value="trpG_papA"/>
    <property type="match status" value="1"/>
</dbReference>
<name>A0A1H3YV88_9BACI</name>
<dbReference type="Gene3D" id="3.40.50.880">
    <property type="match status" value="1"/>
</dbReference>